<dbReference type="EMBL" id="JBJUIK010000004">
    <property type="protein sequence ID" value="KAL3529016.1"/>
    <property type="molecule type" value="Genomic_DNA"/>
</dbReference>
<reference evidence="2 3" key="1">
    <citation type="submission" date="2024-11" db="EMBL/GenBank/DDBJ databases">
        <title>A near-complete genome assembly of Cinchona calisaya.</title>
        <authorList>
            <person name="Lian D.C."/>
            <person name="Zhao X.W."/>
            <person name="Wei L."/>
        </authorList>
    </citation>
    <scope>NUCLEOTIDE SEQUENCE [LARGE SCALE GENOMIC DNA]</scope>
    <source>
        <tissue evidence="2">Nenye</tissue>
    </source>
</reference>
<name>A0ABD3ADK9_9GENT</name>
<gene>
    <name evidence="2" type="ORF">ACH5RR_008338</name>
</gene>
<evidence type="ECO:0000313" key="3">
    <source>
        <dbReference type="Proteomes" id="UP001630127"/>
    </source>
</evidence>
<keyword evidence="1" id="KW-0472">Membrane</keyword>
<keyword evidence="1" id="KW-0812">Transmembrane</keyword>
<comment type="caution">
    <text evidence="2">The sequence shown here is derived from an EMBL/GenBank/DDBJ whole genome shotgun (WGS) entry which is preliminary data.</text>
</comment>
<keyword evidence="3" id="KW-1185">Reference proteome</keyword>
<proteinExistence type="predicted"/>
<dbReference type="Proteomes" id="UP001630127">
    <property type="component" value="Unassembled WGS sequence"/>
</dbReference>
<dbReference type="AlphaFoldDB" id="A0ABD3ADK9"/>
<feature type="transmembrane region" description="Helical" evidence="1">
    <location>
        <begin position="158"/>
        <end position="181"/>
    </location>
</feature>
<evidence type="ECO:0000256" key="1">
    <source>
        <dbReference type="SAM" id="Phobius"/>
    </source>
</evidence>
<accession>A0ABD3ADK9</accession>
<keyword evidence="1" id="KW-1133">Transmembrane helix</keyword>
<organism evidence="2 3">
    <name type="scientific">Cinchona calisaya</name>
    <dbReference type="NCBI Taxonomy" id="153742"/>
    <lineage>
        <taxon>Eukaryota</taxon>
        <taxon>Viridiplantae</taxon>
        <taxon>Streptophyta</taxon>
        <taxon>Embryophyta</taxon>
        <taxon>Tracheophyta</taxon>
        <taxon>Spermatophyta</taxon>
        <taxon>Magnoliopsida</taxon>
        <taxon>eudicotyledons</taxon>
        <taxon>Gunneridae</taxon>
        <taxon>Pentapetalae</taxon>
        <taxon>asterids</taxon>
        <taxon>lamiids</taxon>
        <taxon>Gentianales</taxon>
        <taxon>Rubiaceae</taxon>
        <taxon>Cinchonoideae</taxon>
        <taxon>Cinchoneae</taxon>
        <taxon>Cinchona</taxon>
    </lineage>
</organism>
<evidence type="ECO:0000313" key="2">
    <source>
        <dbReference type="EMBL" id="KAL3529016.1"/>
    </source>
</evidence>
<protein>
    <submittedName>
        <fullName evidence="2">Uncharacterized protein</fullName>
    </submittedName>
</protein>
<sequence length="250" mass="28952">MGIPFKVAGDNHGVLEIDSKLSRAYQVQHDIYDKTRHVEDGIVQCNEGKRREQANMQNAMMNEMNTDYVSLQGPDLCVDPRDNHSNRCNFLVISLKDLIDDYCKKGTFLNVYGNLMNPFNDVYMWTDRQSEPIAKRNFLNDRFGGRLNVSLIRRLDSFLLKIFLLCVRMFSSGFFLLCTYISNYMRLPPKKVVHHSKIKFPIPVGHHMEWFLLSNQDLTLQYHSQPSMWEGPVSSTIKILRNAAAIKAKD</sequence>